<proteinExistence type="predicted"/>
<gene>
    <name evidence="1" type="ORF">OPV22_020284</name>
</gene>
<dbReference type="Proteomes" id="UP001222027">
    <property type="component" value="Unassembled WGS sequence"/>
</dbReference>
<protein>
    <submittedName>
        <fullName evidence="1">Uncharacterized protein</fullName>
    </submittedName>
</protein>
<dbReference type="EMBL" id="JAQQAF010000006">
    <property type="protein sequence ID" value="KAJ8476557.1"/>
    <property type="molecule type" value="Genomic_DNA"/>
</dbReference>
<sequence length="102" mass="12099">MAIAFTVQRPSGEEKQLKMVASHQQWRIVEEGKERKWFLCSFPRLFLEWQKKEDLRPYDGVSVAEPSQTSSRWLWACLIDVQGREDDAHQHQHPVLFHELLP</sequence>
<organism evidence="1 2">
    <name type="scientific">Ensete ventricosum</name>
    <name type="common">Abyssinian banana</name>
    <name type="synonym">Musa ensete</name>
    <dbReference type="NCBI Taxonomy" id="4639"/>
    <lineage>
        <taxon>Eukaryota</taxon>
        <taxon>Viridiplantae</taxon>
        <taxon>Streptophyta</taxon>
        <taxon>Embryophyta</taxon>
        <taxon>Tracheophyta</taxon>
        <taxon>Spermatophyta</taxon>
        <taxon>Magnoliopsida</taxon>
        <taxon>Liliopsida</taxon>
        <taxon>Zingiberales</taxon>
        <taxon>Musaceae</taxon>
        <taxon>Ensete</taxon>
    </lineage>
</organism>
<name>A0AAV8QMY3_ENSVE</name>
<dbReference type="AlphaFoldDB" id="A0AAV8QMY3"/>
<comment type="caution">
    <text evidence="1">The sequence shown here is derived from an EMBL/GenBank/DDBJ whole genome shotgun (WGS) entry which is preliminary data.</text>
</comment>
<evidence type="ECO:0000313" key="2">
    <source>
        <dbReference type="Proteomes" id="UP001222027"/>
    </source>
</evidence>
<evidence type="ECO:0000313" key="1">
    <source>
        <dbReference type="EMBL" id="KAJ8476557.1"/>
    </source>
</evidence>
<reference evidence="1 2" key="1">
    <citation type="submission" date="2022-12" db="EMBL/GenBank/DDBJ databases">
        <title>Chromosome-scale assembly of the Ensete ventricosum genome.</title>
        <authorList>
            <person name="Dussert Y."/>
            <person name="Stocks J."/>
            <person name="Wendawek A."/>
            <person name="Woldeyes F."/>
            <person name="Nichols R.A."/>
            <person name="Borrell J.S."/>
        </authorList>
    </citation>
    <scope>NUCLEOTIDE SEQUENCE [LARGE SCALE GENOMIC DNA]</scope>
    <source>
        <strain evidence="2">cv. Maze</strain>
        <tissue evidence="1">Seeds</tissue>
    </source>
</reference>
<accession>A0AAV8QMY3</accession>
<keyword evidence="2" id="KW-1185">Reference proteome</keyword>